<comment type="subcellular location">
    <subcellularLocation>
        <location evidence="1">Cell projection</location>
        <location evidence="1">Cilium</location>
        <location evidence="1">Flagellum</location>
    </subcellularLocation>
</comment>
<feature type="domain" description="Trichohyalin-plectin-homology" evidence="10">
    <location>
        <begin position="97"/>
        <end position="443"/>
    </location>
</feature>
<accession>A0A154PSH0</accession>
<feature type="coiled-coil region" evidence="8">
    <location>
        <begin position="316"/>
        <end position="407"/>
    </location>
</feature>
<dbReference type="OMA" id="DMYINEV"/>
<dbReference type="PANTHER" id="PTHR15504">
    <property type="entry name" value="NASOPHARYNGEAL EPITHELIUM SPECIFIC PROTEIN 1"/>
    <property type="match status" value="1"/>
</dbReference>
<evidence type="ECO:0000256" key="2">
    <source>
        <dbReference type="ARBA" id="ARBA00022846"/>
    </source>
</evidence>
<keyword evidence="4" id="KW-0969">Cilium</keyword>
<evidence type="ECO:0000313" key="12">
    <source>
        <dbReference type="Proteomes" id="UP000076502"/>
    </source>
</evidence>
<keyword evidence="2" id="KW-0282">Flagellum</keyword>
<feature type="compositionally biased region" description="Basic and acidic residues" evidence="9">
    <location>
        <begin position="258"/>
        <end position="267"/>
    </location>
</feature>
<dbReference type="PANTHER" id="PTHR15504:SF0">
    <property type="entry name" value="CILIA- AND FLAGELLA-ASSOCIATED PROTEIN 45"/>
    <property type="match status" value="1"/>
</dbReference>
<evidence type="ECO:0000256" key="5">
    <source>
        <dbReference type="ARBA" id="ARBA00023273"/>
    </source>
</evidence>
<evidence type="ECO:0000256" key="7">
    <source>
        <dbReference type="ARBA" id="ARBA00034142"/>
    </source>
</evidence>
<dbReference type="InterPro" id="IPR033253">
    <property type="entry name" value="CFAP45"/>
</dbReference>
<protein>
    <recommendedName>
        <fullName evidence="7">Cilia- and flagella-associated protein 45</fullName>
    </recommendedName>
</protein>
<gene>
    <name evidence="11" type="ORF">WN55_06615</name>
</gene>
<name>A0A154PSH0_DUFNO</name>
<dbReference type="InterPro" id="IPR043597">
    <property type="entry name" value="TPH_dom"/>
</dbReference>
<evidence type="ECO:0000256" key="6">
    <source>
        <dbReference type="ARBA" id="ARBA00034116"/>
    </source>
</evidence>
<dbReference type="GO" id="GO:0031514">
    <property type="term" value="C:motile cilium"/>
    <property type="evidence" value="ECO:0007669"/>
    <property type="project" value="UniProtKB-SubCell"/>
</dbReference>
<feature type="region of interest" description="Disordered" evidence="9">
    <location>
        <begin position="258"/>
        <end position="281"/>
    </location>
</feature>
<evidence type="ECO:0000259" key="10">
    <source>
        <dbReference type="Pfam" id="PF13868"/>
    </source>
</evidence>
<sequence>MKVTPKKKPLSQKILTKEEYEGFRECGSSTTKEEHIALKAEAEERERLIKESMERKKEFRKLDKSRPREKSADLVEIEEEARKRTNHVLERAHNMKLEQEEEIQRCNRIILETKCRAIRDAQLAEKRLIELELEEEEKRLNDMMENERRWVIKEEHKKEQEEAAKKLEFANSLKDQIRENEEQRLLEFARKQEESRLINLSNIAWQQAEVSKLRNKEAECTRIQLEIAEGNEQLKHLKAMEEQENKIIDHRIQEYQKRKQERDEKLAEKRKHEKLKKEQGKAKVASQALQYQGIQARIDELNAARIQEEVEREWRQKEKEEALKRAEAQKSLIKEREKQINNKRIMQAIELERERREFEKIVRVQKEAFCREQKELEQKQRQALIHRSEILKQVNEKERERIETRQKMFEEGLANRTEAEIRKTRLREAMEKKCDEMRGNKVPDMYINEVKRMIENIH</sequence>
<reference evidence="11 12" key="1">
    <citation type="submission" date="2015-07" db="EMBL/GenBank/DDBJ databases">
        <title>The genome of Dufourea novaeangliae.</title>
        <authorList>
            <person name="Pan H."/>
            <person name="Kapheim K."/>
        </authorList>
    </citation>
    <scope>NUCLEOTIDE SEQUENCE [LARGE SCALE GENOMIC DNA]</scope>
    <source>
        <strain evidence="11">0120121106</strain>
        <tissue evidence="11">Whole body</tissue>
    </source>
</reference>
<dbReference type="OrthoDB" id="1902038at2759"/>
<dbReference type="Proteomes" id="UP000076502">
    <property type="component" value="Unassembled WGS sequence"/>
</dbReference>
<evidence type="ECO:0000256" key="4">
    <source>
        <dbReference type="ARBA" id="ARBA00023069"/>
    </source>
</evidence>
<dbReference type="Pfam" id="PF13868">
    <property type="entry name" value="TPH"/>
    <property type="match status" value="1"/>
</dbReference>
<evidence type="ECO:0000313" key="11">
    <source>
        <dbReference type="EMBL" id="KZC14208.1"/>
    </source>
</evidence>
<evidence type="ECO:0000256" key="3">
    <source>
        <dbReference type="ARBA" id="ARBA00023054"/>
    </source>
</evidence>
<evidence type="ECO:0000256" key="8">
    <source>
        <dbReference type="SAM" id="Coils"/>
    </source>
</evidence>
<feature type="coiled-coil region" evidence="8">
    <location>
        <begin position="89"/>
        <end position="180"/>
    </location>
</feature>
<keyword evidence="12" id="KW-1185">Reference proteome</keyword>
<keyword evidence="3 8" id="KW-0175">Coiled coil</keyword>
<proteinExistence type="inferred from homology"/>
<dbReference type="EMBL" id="KQ435048">
    <property type="protein sequence ID" value="KZC14208.1"/>
    <property type="molecule type" value="Genomic_DNA"/>
</dbReference>
<organism evidence="11 12">
    <name type="scientific">Dufourea novaeangliae</name>
    <name type="common">Sweat bee</name>
    <dbReference type="NCBI Taxonomy" id="178035"/>
    <lineage>
        <taxon>Eukaryota</taxon>
        <taxon>Metazoa</taxon>
        <taxon>Ecdysozoa</taxon>
        <taxon>Arthropoda</taxon>
        <taxon>Hexapoda</taxon>
        <taxon>Insecta</taxon>
        <taxon>Pterygota</taxon>
        <taxon>Neoptera</taxon>
        <taxon>Endopterygota</taxon>
        <taxon>Hymenoptera</taxon>
        <taxon>Apocrita</taxon>
        <taxon>Aculeata</taxon>
        <taxon>Apoidea</taxon>
        <taxon>Anthophila</taxon>
        <taxon>Halictidae</taxon>
        <taxon>Rophitinae</taxon>
        <taxon>Dufourea</taxon>
    </lineage>
</organism>
<keyword evidence="5" id="KW-0966">Cell projection</keyword>
<evidence type="ECO:0000256" key="1">
    <source>
        <dbReference type="ARBA" id="ARBA00004230"/>
    </source>
</evidence>
<dbReference type="AlphaFoldDB" id="A0A154PSH0"/>
<evidence type="ECO:0000256" key="9">
    <source>
        <dbReference type="SAM" id="MobiDB-lite"/>
    </source>
</evidence>
<comment type="similarity">
    <text evidence="6">Belongs to the CFAP45 family.</text>
</comment>